<dbReference type="Proteomes" id="UP000243579">
    <property type="component" value="Unassembled WGS sequence"/>
</dbReference>
<evidence type="ECO:0000313" key="2">
    <source>
        <dbReference type="Proteomes" id="UP000243579"/>
    </source>
</evidence>
<protein>
    <submittedName>
        <fullName evidence="1">Uncharacterized protein</fullName>
    </submittedName>
</protein>
<dbReference type="Gene3D" id="1.25.10.10">
    <property type="entry name" value="Leucine-rich Repeat Variant"/>
    <property type="match status" value="1"/>
</dbReference>
<keyword evidence="2" id="KW-1185">Reference proteome</keyword>
<dbReference type="InterPro" id="IPR011989">
    <property type="entry name" value="ARM-like"/>
</dbReference>
<proteinExistence type="predicted"/>
<evidence type="ECO:0000313" key="1">
    <source>
        <dbReference type="EMBL" id="OQR90910.1"/>
    </source>
</evidence>
<gene>
    <name evidence="1" type="ORF">ACHHYP_05151</name>
</gene>
<sequence>MCYTSQATGHAGADLSFDALLDANDYAQLVECMRAAPDDTPLVVAAFITIQRSVDTKEGEQHAKSLGSVGACDVVAQILRALSTQEEVQFYGCQAVRALAVAPRNVFRFEALRVLDHLHELLIAFPATSRVVTEVLWTIDILITASEPLTLRFFRSLDGVPLLLSVLSQYQEEPLAQWHGCRVLAAIARRFKRAFTAEYLQSTGNCVLTAVVTHVPSMDVVMAGVVFVELVCDADVDLFFGDGAWFRTLFAAHLKHAPVVAELVHLYRTLCHASPAHALQVAAQGAWHCVERALGVYLHDEPIAFDLLRLVHHIVARITPTERATVEVLGGNSSTITALVLDCHRNYEDHVELQIEVACIVGHLASFPTPNSEALTQAAGSLRHVMALNPASATLQREGRHTLEKLGHLQS</sequence>
<dbReference type="EMBL" id="JNBR01000569">
    <property type="protein sequence ID" value="OQR90910.1"/>
    <property type="molecule type" value="Genomic_DNA"/>
</dbReference>
<dbReference type="AlphaFoldDB" id="A0A1V9YZD9"/>
<reference evidence="1 2" key="1">
    <citation type="journal article" date="2014" name="Genome Biol. Evol.">
        <title>The secreted proteins of Achlya hypogyna and Thraustotheca clavata identify the ancestral oomycete secretome and reveal gene acquisitions by horizontal gene transfer.</title>
        <authorList>
            <person name="Misner I."/>
            <person name="Blouin N."/>
            <person name="Leonard G."/>
            <person name="Richards T.A."/>
            <person name="Lane C.E."/>
        </authorList>
    </citation>
    <scope>NUCLEOTIDE SEQUENCE [LARGE SCALE GENOMIC DNA]</scope>
    <source>
        <strain evidence="1 2">ATCC 48635</strain>
    </source>
</reference>
<name>A0A1V9YZD9_ACHHY</name>
<dbReference type="OrthoDB" id="73094at2759"/>
<organism evidence="1 2">
    <name type="scientific">Achlya hypogyna</name>
    <name type="common">Oomycete</name>
    <name type="synonym">Protoachlya hypogyna</name>
    <dbReference type="NCBI Taxonomy" id="1202772"/>
    <lineage>
        <taxon>Eukaryota</taxon>
        <taxon>Sar</taxon>
        <taxon>Stramenopiles</taxon>
        <taxon>Oomycota</taxon>
        <taxon>Saprolegniomycetes</taxon>
        <taxon>Saprolegniales</taxon>
        <taxon>Achlyaceae</taxon>
        <taxon>Achlya</taxon>
    </lineage>
</organism>
<comment type="caution">
    <text evidence="1">The sequence shown here is derived from an EMBL/GenBank/DDBJ whole genome shotgun (WGS) entry which is preliminary data.</text>
</comment>
<accession>A0A1V9YZD9</accession>
<dbReference type="InterPro" id="IPR016024">
    <property type="entry name" value="ARM-type_fold"/>
</dbReference>
<dbReference type="SUPFAM" id="SSF48371">
    <property type="entry name" value="ARM repeat"/>
    <property type="match status" value="1"/>
</dbReference>